<dbReference type="Proteomes" id="UP000645555">
    <property type="component" value="Unassembled WGS sequence"/>
</dbReference>
<dbReference type="EMBL" id="BMWD01000023">
    <property type="protein sequence ID" value="GGX81329.1"/>
    <property type="molecule type" value="Genomic_DNA"/>
</dbReference>
<gene>
    <name evidence="1" type="ORF">GCM10010515_56190</name>
</gene>
<dbReference type="Pfam" id="PF17196">
    <property type="entry name" value="DUF5133"/>
    <property type="match status" value="1"/>
</dbReference>
<protein>
    <recommendedName>
        <fullName evidence="3">DUF5133 domain-containing protein</fullName>
    </recommendedName>
</protein>
<name>A0A918NMZ9_9ACTN</name>
<dbReference type="InterPro" id="IPR033457">
    <property type="entry name" value="DUF5133"/>
</dbReference>
<proteinExistence type="predicted"/>
<comment type="caution">
    <text evidence="1">The sequence shown here is derived from an EMBL/GenBank/DDBJ whole genome shotgun (WGS) entry which is preliminary data.</text>
</comment>
<organism evidence="1 2">
    <name type="scientific">Streptomyces fructofermentans</name>
    <dbReference type="NCBI Taxonomy" id="152141"/>
    <lineage>
        <taxon>Bacteria</taxon>
        <taxon>Bacillati</taxon>
        <taxon>Actinomycetota</taxon>
        <taxon>Actinomycetes</taxon>
        <taxon>Kitasatosporales</taxon>
        <taxon>Streptomycetaceae</taxon>
        <taxon>Streptomyces</taxon>
    </lineage>
</organism>
<evidence type="ECO:0000313" key="1">
    <source>
        <dbReference type="EMBL" id="GGX81329.1"/>
    </source>
</evidence>
<reference evidence="1" key="2">
    <citation type="submission" date="2020-09" db="EMBL/GenBank/DDBJ databases">
        <authorList>
            <person name="Sun Q."/>
            <person name="Ohkuma M."/>
        </authorList>
    </citation>
    <scope>NUCLEOTIDE SEQUENCE</scope>
    <source>
        <strain evidence="1">JCM 4956</strain>
    </source>
</reference>
<dbReference type="AlphaFoldDB" id="A0A918NMZ9"/>
<reference evidence="1" key="1">
    <citation type="journal article" date="2014" name="Int. J. Syst. Evol. Microbiol.">
        <title>Complete genome sequence of Corynebacterium casei LMG S-19264T (=DSM 44701T), isolated from a smear-ripened cheese.</title>
        <authorList>
            <consortium name="US DOE Joint Genome Institute (JGI-PGF)"/>
            <person name="Walter F."/>
            <person name="Albersmeier A."/>
            <person name="Kalinowski J."/>
            <person name="Ruckert C."/>
        </authorList>
    </citation>
    <scope>NUCLEOTIDE SEQUENCE</scope>
    <source>
        <strain evidence="1">JCM 4956</strain>
    </source>
</reference>
<sequence>MLMPLPATLQRLLTEYESLLEQETSTAATVPSQRLRDLAYTLCVSTGEREITDALTTARSLLAAPPPPSRPSP</sequence>
<evidence type="ECO:0008006" key="3">
    <source>
        <dbReference type="Google" id="ProtNLM"/>
    </source>
</evidence>
<accession>A0A918NMZ9</accession>
<evidence type="ECO:0000313" key="2">
    <source>
        <dbReference type="Proteomes" id="UP000645555"/>
    </source>
</evidence>
<dbReference type="RefSeq" id="WP_190038382.1">
    <property type="nucleotide sequence ID" value="NZ_BMWD01000023.1"/>
</dbReference>
<keyword evidence="2" id="KW-1185">Reference proteome</keyword>